<sequence>MDDDGDGSLALPIPLPLAPSTSALPSPRSSPLSALQMVDVDRRMPMRPDLPPPCRRSPFLSRSVPAHCRPAAPARAVARFTHRLPGPPAGQCSCRIASRFRAAVGDGARCLSLRCPDPSCSVAGGTNNKTLAYQIWHELTHSS</sequence>
<dbReference type="HOGENOM" id="CLU_150930_0_0_1"/>
<evidence type="ECO:0000313" key="2">
    <source>
        <dbReference type="EnsemblPlants" id="OMERI07G18880.1"/>
    </source>
</evidence>
<proteinExistence type="predicted"/>
<organism evidence="2">
    <name type="scientific">Oryza meridionalis</name>
    <dbReference type="NCBI Taxonomy" id="40149"/>
    <lineage>
        <taxon>Eukaryota</taxon>
        <taxon>Viridiplantae</taxon>
        <taxon>Streptophyta</taxon>
        <taxon>Embryophyta</taxon>
        <taxon>Tracheophyta</taxon>
        <taxon>Spermatophyta</taxon>
        <taxon>Magnoliopsida</taxon>
        <taxon>Liliopsida</taxon>
        <taxon>Poales</taxon>
        <taxon>Poaceae</taxon>
        <taxon>BOP clade</taxon>
        <taxon>Oryzoideae</taxon>
        <taxon>Oryzeae</taxon>
        <taxon>Oryzinae</taxon>
        <taxon>Oryza</taxon>
    </lineage>
</organism>
<accession>A0A0E0EEH6</accession>
<reference evidence="2" key="1">
    <citation type="submission" date="2015-04" db="UniProtKB">
        <authorList>
            <consortium name="EnsemblPlants"/>
        </authorList>
    </citation>
    <scope>IDENTIFICATION</scope>
</reference>
<feature type="region of interest" description="Disordered" evidence="1">
    <location>
        <begin position="1"/>
        <end position="37"/>
    </location>
</feature>
<dbReference type="Proteomes" id="UP000008021">
    <property type="component" value="Chromosome 7"/>
</dbReference>
<dbReference type="Gramene" id="OMERI07G18880.1">
    <property type="protein sequence ID" value="OMERI07G18880.1"/>
    <property type="gene ID" value="OMERI07G18880"/>
</dbReference>
<dbReference type="AlphaFoldDB" id="A0A0E0EEH6"/>
<evidence type="ECO:0000313" key="3">
    <source>
        <dbReference type="Proteomes" id="UP000008021"/>
    </source>
</evidence>
<name>A0A0E0EEH6_9ORYZ</name>
<reference evidence="2" key="2">
    <citation type="submission" date="2018-05" db="EMBL/GenBank/DDBJ databases">
        <title>OmerRS3 (Oryza meridionalis Reference Sequence Version 3).</title>
        <authorList>
            <person name="Zhang J."/>
            <person name="Kudrna D."/>
            <person name="Lee S."/>
            <person name="Talag J."/>
            <person name="Welchert J."/>
            <person name="Wing R.A."/>
        </authorList>
    </citation>
    <scope>NUCLEOTIDE SEQUENCE [LARGE SCALE GENOMIC DNA]</scope>
    <source>
        <strain evidence="2">cv. OR44</strain>
    </source>
</reference>
<protein>
    <submittedName>
        <fullName evidence="2">Uncharacterized protein</fullName>
    </submittedName>
</protein>
<dbReference type="EnsemblPlants" id="OMERI07G18880.1">
    <property type="protein sequence ID" value="OMERI07G18880.1"/>
    <property type="gene ID" value="OMERI07G18880"/>
</dbReference>
<evidence type="ECO:0000256" key="1">
    <source>
        <dbReference type="SAM" id="MobiDB-lite"/>
    </source>
</evidence>
<keyword evidence="3" id="KW-1185">Reference proteome</keyword>
<feature type="compositionally biased region" description="Low complexity" evidence="1">
    <location>
        <begin position="8"/>
        <end position="37"/>
    </location>
</feature>